<evidence type="ECO:0000256" key="1">
    <source>
        <dbReference type="ARBA" id="ARBA00004141"/>
    </source>
</evidence>
<feature type="transmembrane region" description="Helical" evidence="5">
    <location>
        <begin position="82"/>
        <end position="104"/>
    </location>
</feature>
<dbReference type="STRING" id="703135.A0A2A9N8Y8"/>
<sequence>MPALDTIKYHFTNNIGLLYVVLSEFFYSFMNVSVKVLGSIDPPVTVLQLIAVRMIITYLFSLAYMSALRVPHLLLGPPKVRMLLFCRGFFGFFGLFGIYFSLQYLSLSDATVLTFLAPLCVAITSSILLHEPFTRKEAIAGVISLIGVVFIARPPFLFGGFDLGKAPGGVTTAQRMLAVGASLIGVVGTTGAFTSIRAIGMRAHAMHSMAYFSFHSVLVSSIGMMATQTPFIVPTRITWLLMLLLIGTFGFCAQLFMTIGLQKEKAGRASMGVYTQVIFALIFERIVFGTTPPWLSVFGTLLILGSAMYVAVTKEEPEEKKVIREWEDADAEQGEREALLGGRRA</sequence>
<evidence type="ECO:0000256" key="5">
    <source>
        <dbReference type="SAM" id="Phobius"/>
    </source>
</evidence>
<feature type="domain" description="EamA" evidence="6">
    <location>
        <begin position="15"/>
        <end position="152"/>
    </location>
</feature>
<dbReference type="SUPFAM" id="SSF103481">
    <property type="entry name" value="Multidrug resistance efflux transporter EmrE"/>
    <property type="match status" value="2"/>
</dbReference>
<keyword evidence="3 5" id="KW-1133">Transmembrane helix</keyword>
<organism evidence="7 8">
    <name type="scientific">Amanita thiersii Skay4041</name>
    <dbReference type="NCBI Taxonomy" id="703135"/>
    <lineage>
        <taxon>Eukaryota</taxon>
        <taxon>Fungi</taxon>
        <taxon>Dikarya</taxon>
        <taxon>Basidiomycota</taxon>
        <taxon>Agaricomycotina</taxon>
        <taxon>Agaricomycetes</taxon>
        <taxon>Agaricomycetidae</taxon>
        <taxon>Agaricales</taxon>
        <taxon>Pluteineae</taxon>
        <taxon>Amanitaceae</taxon>
        <taxon>Amanita</taxon>
    </lineage>
</organism>
<comment type="subcellular location">
    <subcellularLocation>
        <location evidence="1">Membrane</location>
        <topology evidence="1">Multi-pass membrane protein</topology>
    </subcellularLocation>
</comment>
<evidence type="ECO:0000259" key="6">
    <source>
        <dbReference type="Pfam" id="PF00892"/>
    </source>
</evidence>
<keyword evidence="8" id="KW-1185">Reference proteome</keyword>
<evidence type="ECO:0000256" key="2">
    <source>
        <dbReference type="ARBA" id="ARBA00022692"/>
    </source>
</evidence>
<keyword evidence="4 5" id="KW-0472">Membrane</keyword>
<evidence type="ECO:0000313" key="8">
    <source>
        <dbReference type="Proteomes" id="UP000242287"/>
    </source>
</evidence>
<dbReference type="GO" id="GO:0016020">
    <property type="term" value="C:membrane"/>
    <property type="evidence" value="ECO:0007669"/>
    <property type="project" value="UniProtKB-SubCell"/>
</dbReference>
<feature type="transmembrane region" description="Helical" evidence="5">
    <location>
        <begin position="294"/>
        <end position="312"/>
    </location>
</feature>
<keyword evidence="2 5" id="KW-0812">Transmembrane</keyword>
<proteinExistence type="predicted"/>
<reference evidence="7 8" key="1">
    <citation type="submission" date="2014-02" db="EMBL/GenBank/DDBJ databases">
        <title>Transposable element dynamics among asymbiotic and ectomycorrhizal Amanita fungi.</title>
        <authorList>
            <consortium name="DOE Joint Genome Institute"/>
            <person name="Hess J."/>
            <person name="Skrede I."/>
            <person name="Wolfe B."/>
            <person name="LaButti K."/>
            <person name="Ohm R.A."/>
            <person name="Grigoriev I.V."/>
            <person name="Pringle A."/>
        </authorList>
    </citation>
    <scope>NUCLEOTIDE SEQUENCE [LARGE SCALE GENOMIC DNA]</scope>
    <source>
        <strain evidence="7 8">SKay4041</strain>
    </source>
</reference>
<dbReference type="PANTHER" id="PTHR22911:SF6">
    <property type="entry name" value="SOLUTE CARRIER FAMILY 35 MEMBER G1"/>
    <property type="match status" value="1"/>
</dbReference>
<name>A0A2A9N8Y8_9AGAR</name>
<feature type="transmembrane region" description="Helical" evidence="5">
    <location>
        <begin position="271"/>
        <end position="288"/>
    </location>
</feature>
<dbReference type="AlphaFoldDB" id="A0A2A9N8Y8"/>
<evidence type="ECO:0000256" key="4">
    <source>
        <dbReference type="ARBA" id="ARBA00023136"/>
    </source>
</evidence>
<feature type="transmembrane region" description="Helical" evidence="5">
    <location>
        <begin position="176"/>
        <end position="199"/>
    </location>
</feature>
<dbReference type="PANTHER" id="PTHR22911">
    <property type="entry name" value="ACYL-MALONYL CONDENSING ENZYME-RELATED"/>
    <property type="match status" value="1"/>
</dbReference>
<feature type="transmembrane region" description="Helical" evidence="5">
    <location>
        <begin position="12"/>
        <end position="30"/>
    </location>
</feature>
<protein>
    <recommendedName>
        <fullName evidence="6">EamA domain-containing protein</fullName>
    </recommendedName>
</protein>
<evidence type="ECO:0000313" key="7">
    <source>
        <dbReference type="EMBL" id="PFH46969.1"/>
    </source>
</evidence>
<dbReference type="InterPro" id="IPR000620">
    <property type="entry name" value="EamA_dom"/>
</dbReference>
<feature type="transmembrane region" description="Helical" evidence="5">
    <location>
        <begin position="138"/>
        <end position="156"/>
    </location>
</feature>
<dbReference type="InterPro" id="IPR037185">
    <property type="entry name" value="EmrE-like"/>
</dbReference>
<feature type="transmembrane region" description="Helical" evidence="5">
    <location>
        <begin position="110"/>
        <end position="129"/>
    </location>
</feature>
<dbReference type="Proteomes" id="UP000242287">
    <property type="component" value="Unassembled WGS sequence"/>
</dbReference>
<feature type="transmembrane region" description="Helical" evidence="5">
    <location>
        <begin position="239"/>
        <end position="259"/>
    </location>
</feature>
<dbReference type="Pfam" id="PF00892">
    <property type="entry name" value="EamA"/>
    <property type="match status" value="2"/>
</dbReference>
<gene>
    <name evidence="7" type="ORF">AMATHDRAFT_7209</name>
</gene>
<feature type="domain" description="EamA" evidence="6">
    <location>
        <begin position="206"/>
        <end position="310"/>
    </location>
</feature>
<feature type="transmembrane region" description="Helical" evidence="5">
    <location>
        <begin position="50"/>
        <end position="70"/>
    </location>
</feature>
<evidence type="ECO:0000256" key="3">
    <source>
        <dbReference type="ARBA" id="ARBA00022989"/>
    </source>
</evidence>
<feature type="transmembrane region" description="Helical" evidence="5">
    <location>
        <begin position="211"/>
        <end position="233"/>
    </location>
</feature>
<dbReference type="EMBL" id="KZ302144">
    <property type="protein sequence ID" value="PFH46969.1"/>
    <property type="molecule type" value="Genomic_DNA"/>
</dbReference>
<dbReference type="OrthoDB" id="306876at2759"/>
<accession>A0A2A9N8Y8</accession>